<dbReference type="CDD" id="cd00303">
    <property type="entry name" value="retropepsin_like"/>
    <property type="match status" value="1"/>
</dbReference>
<comment type="caution">
    <text evidence="2">The sequence shown here is derived from an EMBL/GenBank/DDBJ whole genome shotgun (WGS) entry which is preliminary data.</text>
</comment>
<accession>A0AAW2UJN8</accession>
<protein>
    <submittedName>
        <fullName evidence="2">Uncharacterized protein</fullName>
    </submittedName>
</protein>
<dbReference type="EMBL" id="JACGWN010000012">
    <property type="protein sequence ID" value="KAL0416415.1"/>
    <property type="molecule type" value="Genomic_DNA"/>
</dbReference>
<feature type="compositionally biased region" description="Polar residues" evidence="1">
    <location>
        <begin position="1"/>
        <end position="12"/>
    </location>
</feature>
<dbReference type="InterPro" id="IPR021109">
    <property type="entry name" value="Peptidase_aspartic_dom_sf"/>
</dbReference>
<reference evidence="2" key="2">
    <citation type="journal article" date="2024" name="Plant">
        <title>Genomic evolution and insights into agronomic trait innovations of Sesamum species.</title>
        <authorList>
            <person name="Miao H."/>
            <person name="Wang L."/>
            <person name="Qu L."/>
            <person name="Liu H."/>
            <person name="Sun Y."/>
            <person name="Le M."/>
            <person name="Wang Q."/>
            <person name="Wei S."/>
            <person name="Zheng Y."/>
            <person name="Lin W."/>
            <person name="Duan Y."/>
            <person name="Cao H."/>
            <person name="Xiong S."/>
            <person name="Wang X."/>
            <person name="Wei L."/>
            <person name="Li C."/>
            <person name="Ma Q."/>
            <person name="Ju M."/>
            <person name="Zhao R."/>
            <person name="Li G."/>
            <person name="Mu C."/>
            <person name="Tian Q."/>
            <person name="Mei H."/>
            <person name="Zhang T."/>
            <person name="Gao T."/>
            <person name="Zhang H."/>
        </authorList>
    </citation>
    <scope>NUCLEOTIDE SEQUENCE</scope>
    <source>
        <strain evidence="2">KEN1</strain>
    </source>
</reference>
<evidence type="ECO:0000256" key="1">
    <source>
        <dbReference type="SAM" id="MobiDB-lite"/>
    </source>
</evidence>
<evidence type="ECO:0000313" key="2">
    <source>
        <dbReference type="EMBL" id="KAL0416415.1"/>
    </source>
</evidence>
<dbReference type="PANTHER" id="PTHR33067:SF15">
    <property type="entry name" value="RNA-DIRECTED DNA POLYMERASE"/>
    <property type="match status" value="1"/>
</dbReference>
<proteinExistence type="predicted"/>
<organism evidence="2">
    <name type="scientific">Sesamum latifolium</name>
    <dbReference type="NCBI Taxonomy" id="2727402"/>
    <lineage>
        <taxon>Eukaryota</taxon>
        <taxon>Viridiplantae</taxon>
        <taxon>Streptophyta</taxon>
        <taxon>Embryophyta</taxon>
        <taxon>Tracheophyta</taxon>
        <taxon>Spermatophyta</taxon>
        <taxon>Magnoliopsida</taxon>
        <taxon>eudicotyledons</taxon>
        <taxon>Gunneridae</taxon>
        <taxon>Pentapetalae</taxon>
        <taxon>asterids</taxon>
        <taxon>lamiids</taxon>
        <taxon>Lamiales</taxon>
        <taxon>Pedaliaceae</taxon>
        <taxon>Sesamum</taxon>
    </lineage>
</organism>
<dbReference type="Gene3D" id="2.40.70.10">
    <property type="entry name" value="Acid Proteases"/>
    <property type="match status" value="1"/>
</dbReference>
<feature type="compositionally biased region" description="Acidic residues" evidence="1">
    <location>
        <begin position="65"/>
        <end position="74"/>
    </location>
</feature>
<dbReference type="AlphaFoldDB" id="A0AAW2UJN8"/>
<feature type="region of interest" description="Disordered" evidence="1">
    <location>
        <begin position="1"/>
        <end position="87"/>
    </location>
</feature>
<reference evidence="2" key="1">
    <citation type="submission" date="2020-06" db="EMBL/GenBank/DDBJ databases">
        <authorList>
            <person name="Li T."/>
            <person name="Hu X."/>
            <person name="Zhang T."/>
            <person name="Song X."/>
            <person name="Zhang H."/>
            <person name="Dai N."/>
            <person name="Sheng W."/>
            <person name="Hou X."/>
            <person name="Wei L."/>
        </authorList>
    </citation>
    <scope>NUCLEOTIDE SEQUENCE</scope>
    <source>
        <strain evidence="2">KEN1</strain>
        <tissue evidence="2">Leaf</tissue>
    </source>
</reference>
<name>A0AAW2UJN8_9LAMI</name>
<dbReference type="PANTHER" id="PTHR33067">
    <property type="entry name" value="RNA-DIRECTED DNA POLYMERASE-RELATED"/>
    <property type="match status" value="1"/>
</dbReference>
<sequence length="385" mass="43742">MSQLASSVNRLETQGKLPSQPIVNPKQNACAIVLRSGKELQENMDENGTKRGHGQKRKPEKEIEIPQEQDDEPKEDQPKVLVTRPPFPKRFTKSKEAEEKEIFEIFCKVEVNIPLLDAIKRMPRYAKFLKELCTSKVNLKATNGAMCDLGASINVMPLTIFESFHVGPLKETGIVIQLADQSVVYPEGVLEYVLVKVNGLIFPADFYVLNMREDNSPNSTSILLGRPFLKTARTKIDVHSGTLTMEFDGEIIRFNILDSMRYPSDISTALFVDVFDPFVQKFSTINVKDHMKFALEESPMPMQEENTDVDPLVQVNVKFDGDSAFMEKFKKGFTSSPRTYKNKAFHNKISSRKNCLMNLKVSIGLRHLRKHYIEEADPECPTYSN</sequence>
<gene>
    <name evidence="2" type="ORF">Slati_3473400</name>
</gene>